<reference evidence="2" key="1">
    <citation type="journal article" date="2014" name="Int. J. Syst. Evol. Microbiol.">
        <title>Complete genome sequence of Corynebacterium casei LMG S-19264T (=DSM 44701T), isolated from a smear-ripened cheese.</title>
        <authorList>
            <consortium name="US DOE Joint Genome Institute (JGI-PGF)"/>
            <person name="Walter F."/>
            <person name="Albersmeier A."/>
            <person name="Kalinowski J."/>
            <person name="Ruckert C."/>
        </authorList>
    </citation>
    <scope>NUCLEOTIDE SEQUENCE</scope>
    <source>
        <strain evidence="2">CGMCC 1.15493</strain>
    </source>
</reference>
<gene>
    <name evidence="2" type="ORF">GCM10011335_10200</name>
</gene>
<proteinExistence type="predicted"/>
<dbReference type="EMBL" id="BMJJ01000002">
    <property type="protein sequence ID" value="GGD09290.1"/>
    <property type="molecule type" value="Genomic_DNA"/>
</dbReference>
<dbReference type="Proteomes" id="UP000613160">
    <property type="component" value="Unassembled WGS sequence"/>
</dbReference>
<reference evidence="2" key="2">
    <citation type="submission" date="2020-09" db="EMBL/GenBank/DDBJ databases">
        <authorList>
            <person name="Sun Q."/>
            <person name="Zhou Y."/>
        </authorList>
    </citation>
    <scope>NUCLEOTIDE SEQUENCE</scope>
    <source>
        <strain evidence="2">CGMCC 1.15493</strain>
    </source>
</reference>
<feature type="signal peptide" evidence="1">
    <location>
        <begin position="1"/>
        <end position="24"/>
    </location>
</feature>
<evidence type="ECO:0000313" key="3">
    <source>
        <dbReference type="Proteomes" id="UP000613160"/>
    </source>
</evidence>
<dbReference type="RefSeq" id="WP_188849494.1">
    <property type="nucleotide sequence ID" value="NZ_BMJJ01000002.1"/>
</dbReference>
<accession>A0A917D8M2</accession>
<name>A0A917D8M2_9HYPH</name>
<comment type="caution">
    <text evidence="2">The sequence shown here is derived from an EMBL/GenBank/DDBJ whole genome shotgun (WGS) entry which is preliminary data.</text>
</comment>
<evidence type="ECO:0000256" key="1">
    <source>
        <dbReference type="SAM" id="SignalP"/>
    </source>
</evidence>
<evidence type="ECO:0000313" key="2">
    <source>
        <dbReference type="EMBL" id="GGD09290.1"/>
    </source>
</evidence>
<dbReference type="AlphaFoldDB" id="A0A917D8M2"/>
<protein>
    <recommendedName>
        <fullName evidence="4">Secreted protein</fullName>
    </recommendedName>
</protein>
<keyword evidence="3" id="KW-1185">Reference proteome</keyword>
<keyword evidence="1" id="KW-0732">Signal</keyword>
<organism evidence="2 3">
    <name type="scientific">Aureimonas glaciei</name>
    <dbReference type="NCBI Taxonomy" id="1776957"/>
    <lineage>
        <taxon>Bacteria</taxon>
        <taxon>Pseudomonadati</taxon>
        <taxon>Pseudomonadota</taxon>
        <taxon>Alphaproteobacteria</taxon>
        <taxon>Hyphomicrobiales</taxon>
        <taxon>Aurantimonadaceae</taxon>
        <taxon>Aureimonas</taxon>
    </lineage>
</organism>
<sequence length="100" mass="10556">MKPHLAAWAAAGGFLALLSLPASAADRVYLGPHGGSYAVSSGCVAGVIDRCYRRVTATGPEGRSYVAARTVLVRPAPVRRVGVVHVRGGPTVVRTTRWFR</sequence>
<feature type="chain" id="PRO_5037916192" description="Secreted protein" evidence="1">
    <location>
        <begin position="25"/>
        <end position="100"/>
    </location>
</feature>
<evidence type="ECO:0008006" key="4">
    <source>
        <dbReference type="Google" id="ProtNLM"/>
    </source>
</evidence>